<evidence type="ECO:0000313" key="2">
    <source>
        <dbReference type="Proteomes" id="UP000195569"/>
    </source>
</evidence>
<reference evidence="1" key="1">
    <citation type="submission" date="2016-12" db="EMBL/GenBank/DDBJ databases">
        <authorList>
            <person name="Moulin L."/>
        </authorList>
    </citation>
    <scope>NUCLEOTIDE SEQUENCE [LARGE SCALE GENOMIC DNA]</scope>
    <source>
        <strain evidence="1">STM 7183</strain>
    </source>
</reference>
<accession>A0A1N7RPK2</accession>
<name>A0A1N7RPK2_9BURK</name>
<comment type="caution">
    <text evidence="1">The sequence shown here is derived from an EMBL/GenBank/DDBJ whole genome shotgun (WGS) entry which is preliminary data.</text>
</comment>
<evidence type="ECO:0000313" key="1">
    <source>
        <dbReference type="EMBL" id="SIT37016.1"/>
    </source>
</evidence>
<dbReference type="Proteomes" id="UP000195569">
    <property type="component" value="Unassembled WGS sequence"/>
</dbReference>
<dbReference type="AlphaFoldDB" id="A0A1N7RPK2"/>
<keyword evidence="2" id="KW-1185">Reference proteome</keyword>
<organism evidence="1 2">
    <name type="scientific">Paraburkholderia piptadeniae</name>
    <dbReference type="NCBI Taxonomy" id="1701573"/>
    <lineage>
        <taxon>Bacteria</taxon>
        <taxon>Pseudomonadati</taxon>
        <taxon>Pseudomonadota</taxon>
        <taxon>Betaproteobacteria</taxon>
        <taxon>Burkholderiales</taxon>
        <taxon>Burkholderiaceae</taxon>
        <taxon>Paraburkholderia</taxon>
    </lineage>
</organism>
<gene>
    <name evidence="1" type="ORF">BN2476_110061</name>
</gene>
<dbReference type="EMBL" id="CYGY02000011">
    <property type="protein sequence ID" value="SIT37016.1"/>
    <property type="molecule type" value="Genomic_DNA"/>
</dbReference>
<sequence>MVVYRIPLDPRCAADARPLAACPKKQRTNSIRASGKTMRTQGKHSFAALNTAGKSPIEDTGRFAAMQSSMLQTDRIAPLNHSTEHNGYLLRARAKPTHCDLYAADLVIERLGHPSRHFHALDHFYDAGQALRYAIRWGRIWVDHQANKILSNANRSDLLRRQS</sequence>
<proteinExistence type="predicted"/>
<protein>
    <submittedName>
        <fullName evidence="1">Uncharacterized protein</fullName>
    </submittedName>
</protein>